<dbReference type="InterPro" id="IPR013096">
    <property type="entry name" value="Cupin_2"/>
</dbReference>
<organism evidence="3 4">
    <name type="scientific">Nitratidesulfovibrio vulgaris (strain ATCC 29579 / DSM 644 / CCUG 34227 / NCIMB 8303 / VKM B-1760 / Hildenborough)</name>
    <name type="common">Desulfovibrio vulgaris</name>
    <dbReference type="NCBI Taxonomy" id="882"/>
    <lineage>
        <taxon>Bacteria</taxon>
        <taxon>Pseudomonadati</taxon>
        <taxon>Thermodesulfobacteriota</taxon>
        <taxon>Desulfovibrionia</taxon>
        <taxon>Desulfovibrionales</taxon>
        <taxon>Desulfovibrionaceae</taxon>
        <taxon>Nitratidesulfovibrio</taxon>
    </lineage>
</organism>
<dbReference type="OrthoDB" id="9180677at2"/>
<gene>
    <name evidence="3" type="ordered locus">DVU_0632</name>
</gene>
<dbReference type="InterPro" id="IPR011051">
    <property type="entry name" value="RmlC_Cupin_sf"/>
</dbReference>
<dbReference type="Proteomes" id="UP000002194">
    <property type="component" value="Chromosome"/>
</dbReference>
<dbReference type="EMBL" id="AE017285">
    <property type="protein sequence ID" value="AAS95113.1"/>
    <property type="molecule type" value="Genomic_DNA"/>
</dbReference>
<accession>Q72EE6</accession>
<dbReference type="CDD" id="cd02214">
    <property type="entry name" value="cupin_MJ1618"/>
    <property type="match status" value="1"/>
</dbReference>
<proteinExistence type="predicted"/>
<dbReference type="KEGG" id="dvu:DVU_0632"/>
<dbReference type="PANTHER" id="PTHR36114">
    <property type="entry name" value="16.7 KDA PROTEIN IN WHIE LOCUS"/>
    <property type="match status" value="1"/>
</dbReference>
<dbReference type="InterPro" id="IPR014710">
    <property type="entry name" value="RmlC-like_jellyroll"/>
</dbReference>
<dbReference type="PANTHER" id="PTHR36114:SF4">
    <property type="entry name" value="CUPIN 2 CONSERVED BARREL DOMAIN-CONTAINING PROTEIN"/>
    <property type="match status" value="1"/>
</dbReference>
<dbReference type="SMR" id="Q72EE6"/>
<dbReference type="InterPro" id="IPR052044">
    <property type="entry name" value="PKS_Associated_Protein"/>
</dbReference>
<evidence type="ECO:0000256" key="1">
    <source>
        <dbReference type="SAM" id="MobiDB-lite"/>
    </source>
</evidence>
<sequence length="205" mass="22260">MSAHDAPPYGGASSDTSPGRPGTPPPSPRRNWLPFWRIATSFTSHARRPAERREDMKPEATQQPDRDERQETSDTPDAGITPARPALRTTRDDAPPYVTRDGSIIRELMHPAVHGNANQSLAEAEVPPGCATLRHTHPRTEELYHVLEGDGEMALDDAVFAVAPGDTVCIPPGTPHSIRNTGVTSLRILCCCSPAYSHDDTVLTD</sequence>
<evidence type="ECO:0000259" key="2">
    <source>
        <dbReference type="Pfam" id="PF07883"/>
    </source>
</evidence>
<reference evidence="3 4" key="1">
    <citation type="journal article" date="2004" name="Nat. Biotechnol.">
        <title>The genome sequence of the anaerobic, sulfate-reducing bacterium Desulfovibrio vulgaris Hildenborough.</title>
        <authorList>
            <person name="Heidelberg J.F."/>
            <person name="Seshadri R."/>
            <person name="Haveman S.A."/>
            <person name="Hemme C.L."/>
            <person name="Paulsen I.T."/>
            <person name="Kolonay J.F."/>
            <person name="Eisen J.A."/>
            <person name="Ward N."/>
            <person name="Methe B."/>
            <person name="Brinkac L.M."/>
            <person name="Daugherty S.C."/>
            <person name="Deboy R.T."/>
            <person name="Dodson R.J."/>
            <person name="Durkin A.S."/>
            <person name="Madupu R."/>
            <person name="Nelson W.C."/>
            <person name="Sullivan S.A."/>
            <person name="Fouts D."/>
            <person name="Haft D.H."/>
            <person name="Selengut J."/>
            <person name="Peterson J.D."/>
            <person name="Davidsen T.M."/>
            <person name="Zafar N."/>
            <person name="Zhou L."/>
            <person name="Radune D."/>
            <person name="Dimitrov G."/>
            <person name="Hance M."/>
            <person name="Tran K."/>
            <person name="Khouri H."/>
            <person name="Gill J."/>
            <person name="Utterback T.R."/>
            <person name="Feldblyum T.V."/>
            <person name="Wall J.D."/>
            <person name="Voordouw G."/>
            <person name="Fraser C.M."/>
        </authorList>
    </citation>
    <scope>NUCLEOTIDE SEQUENCE [LARGE SCALE GENOMIC DNA]</scope>
    <source>
        <strain evidence="4">ATCC 29579 / DSM 644 / NCIMB 8303 / VKM B-1760 / Hildenborough</strain>
    </source>
</reference>
<dbReference type="PATRIC" id="fig|882.5.peg.589"/>
<dbReference type="AlphaFoldDB" id="Q72EE6"/>
<name>Q72EE6_NITV2</name>
<feature type="region of interest" description="Disordered" evidence="1">
    <location>
        <begin position="1"/>
        <end position="96"/>
    </location>
</feature>
<dbReference type="STRING" id="882.DVU_0632"/>
<dbReference type="PaxDb" id="882-DVU_0632"/>
<dbReference type="Gene3D" id="2.60.120.10">
    <property type="entry name" value="Jelly Rolls"/>
    <property type="match status" value="1"/>
</dbReference>
<feature type="domain" description="Cupin type-2" evidence="2">
    <location>
        <begin position="124"/>
        <end position="190"/>
    </location>
</feature>
<protein>
    <submittedName>
        <fullName evidence="3">Cupin family protein</fullName>
    </submittedName>
</protein>
<dbReference type="SUPFAM" id="SSF51182">
    <property type="entry name" value="RmlC-like cupins"/>
    <property type="match status" value="1"/>
</dbReference>
<evidence type="ECO:0000313" key="4">
    <source>
        <dbReference type="Proteomes" id="UP000002194"/>
    </source>
</evidence>
<evidence type="ECO:0000313" key="3">
    <source>
        <dbReference type="EMBL" id="AAS95113.1"/>
    </source>
</evidence>
<dbReference type="eggNOG" id="COG0662">
    <property type="taxonomic scope" value="Bacteria"/>
</dbReference>
<dbReference type="HOGENOM" id="CLU_1335755_0_0_7"/>
<feature type="compositionally biased region" description="Basic and acidic residues" evidence="1">
    <location>
        <begin position="48"/>
        <end position="72"/>
    </location>
</feature>
<dbReference type="PhylomeDB" id="Q72EE6"/>
<keyword evidence="4" id="KW-1185">Reference proteome</keyword>
<dbReference type="Pfam" id="PF07883">
    <property type="entry name" value="Cupin_2"/>
    <property type="match status" value="1"/>
</dbReference>
<dbReference type="EnsemblBacteria" id="AAS95113">
    <property type="protein sequence ID" value="AAS95113"/>
    <property type="gene ID" value="DVU_0632"/>
</dbReference>